<keyword evidence="5" id="KW-1185">Reference proteome</keyword>
<dbReference type="PANTHER" id="PTHR46961:SF18">
    <property type="entry name" value="DYNEIN AXONEMAL HEAVY CHAIN 5"/>
    <property type="match status" value="1"/>
</dbReference>
<protein>
    <recommendedName>
        <fullName evidence="3">Dynein heavy chain AAA module D4 domain-containing protein</fullName>
    </recommendedName>
</protein>
<accession>A0ABV0PSZ5</accession>
<dbReference type="Gene3D" id="3.40.50.300">
    <property type="entry name" value="P-loop containing nucleotide triphosphate hydrolases"/>
    <property type="match status" value="1"/>
</dbReference>
<dbReference type="Gene3D" id="1.10.287.2610">
    <property type="match status" value="1"/>
</dbReference>
<dbReference type="InterPro" id="IPR024317">
    <property type="entry name" value="Dynein_heavy_chain_D4_dom"/>
</dbReference>
<evidence type="ECO:0000256" key="2">
    <source>
        <dbReference type="SAM" id="Coils"/>
    </source>
</evidence>
<feature type="domain" description="Dynein heavy chain AAA module D4" evidence="3">
    <location>
        <begin position="7"/>
        <end position="55"/>
    </location>
</feature>
<evidence type="ECO:0000313" key="4">
    <source>
        <dbReference type="EMBL" id="MEQ2186601.1"/>
    </source>
</evidence>
<evidence type="ECO:0000313" key="5">
    <source>
        <dbReference type="Proteomes" id="UP001476798"/>
    </source>
</evidence>
<comment type="caution">
    <text evidence="4">The sequence shown here is derived from an EMBL/GenBank/DDBJ whole genome shotgun (WGS) entry which is preliminary data.</text>
</comment>
<dbReference type="Proteomes" id="UP001476798">
    <property type="component" value="Unassembled WGS sequence"/>
</dbReference>
<gene>
    <name evidence="4" type="ORF">GOODEAATRI_030323</name>
</gene>
<feature type="coiled-coil region" evidence="2">
    <location>
        <begin position="99"/>
        <end position="126"/>
    </location>
</feature>
<evidence type="ECO:0000256" key="1">
    <source>
        <dbReference type="ARBA" id="ARBA00008887"/>
    </source>
</evidence>
<dbReference type="InterPro" id="IPR027417">
    <property type="entry name" value="P-loop_NTPase"/>
</dbReference>
<dbReference type="EMBL" id="JAHRIO010084719">
    <property type="protein sequence ID" value="MEQ2186601.1"/>
    <property type="molecule type" value="Genomic_DNA"/>
</dbReference>
<dbReference type="Pfam" id="PF12780">
    <property type="entry name" value="AAA_8"/>
    <property type="match status" value="1"/>
</dbReference>
<evidence type="ECO:0000259" key="3">
    <source>
        <dbReference type="Pfam" id="PF12780"/>
    </source>
</evidence>
<sequence length="151" mass="17675">MDEILSDLIPVMRREFPKRPPTNENLFEYFMSRVRRNLHVILCFSPVGEKFRNRAYRRSTHVTPKSYLSFIQGYKTIYKEKRSEVQTMANRMNTGLQKLKEASESVAALSKELEVKEKELQIANDKADMVSRFAFLTSVFLFEGLRVTSAR</sequence>
<proteinExistence type="inferred from homology"/>
<name>A0ABV0PSZ5_9TELE</name>
<reference evidence="4 5" key="1">
    <citation type="submission" date="2021-06" db="EMBL/GenBank/DDBJ databases">
        <authorList>
            <person name="Palmer J.M."/>
        </authorList>
    </citation>
    <scope>NUCLEOTIDE SEQUENCE [LARGE SCALE GENOMIC DNA]</scope>
    <source>
        <strain evidence="4 5">GA_2019</strain>
        <tissue evidence="4">Muscle</tissue>
    </source>
</reference>
<keyword evidence="2" id="KW-0175">Coiled coil</keyword>
<organism evidence="4 5">
    <name type="scientific">Goodea atripinnis</name>
    <dbReference type="NCBI Taxonomy" id="208336"/>
    <lineage>
        <taxon>Eukaryota</taxon>
        <taxon>Metazoa</taxon>
        <taxon>Chordata</taxon>
        <taxon>Craniata</taxon>
        <taxon>Vertebrata</taxon>
        <taxon>Euteleostomi</taxon>
        <taxon>Actinopterygii</taxon>
        <taxon>Neopterygii</taxon>
        <taxon>Teleostei</taxon>
        <taxon>Neoteleostei</taxon>
        <taxon>Acanthomorphata</taxon>
        <taxon>Ovalentaria</taxon>
        <taxon>Atherinomorphae</taxon>
        <taxon>Cyprinodontiformes</taxon>
        <taxon>Goodeidae</taxon>
        <taxon>Goodea</taxon>
    </lineage>
</organism>
<comment type="similarity">
    <text evidence="1">Belongs to the dynein heavy chain family.</text>
</comment>
<dbReference type="PANTHER" id="PTHR46961">
    <property type="entry name" value="DYNEIN HEAVY CHAIN 1, AXONEMAL-LIKE PROTEIN"/>
    <property type="match status" value="1"/>
</dbReference>
<dbReference type="InterPro" id="IPR026983">
    <property type="entry name" value="DHC"/>
</dbReference>